<dbReference type="PANTHER" id="PTHR18934:SF85">
    <property type="entry name" value="ATP-DEPENDENT RNA HELICASE DHX8"/>
    <property type="match status" value="1"/>
</dbReference>
<dbReference type="PANTHER" id="PTHR18934">
    <property type="entry name" value="ATP-DEPENDENT RNA HELICASE"/>
    <property type="match status" value="1"/>
</dbReference>
<dbReference type="Pfam" id="PF00270">
    <property type="entry name" value="DEAD"/>
    <property type="match status" value="1"/>
</dbReference>
<dbReference type="EMBL" id="JASJQH010000928">
    <property type="protein sequence ID" value="KAK9762519.1"/>
    <property type="molecule type" value="Genomic_DNA"/>
</dbReference>
<proteinExistence type="predicted"/>
<feature type="domain" description="Helicase ATP-binding" evidence="1">
    <location>
        <begin position="17"/>
        <end position="179"/>
    </location>
</feature>
<keyword evidence="3" id="KW-1185">Reference proteome</keyword>
<evidence type="ECO:0000313" key="2">
    <source>
        <dbReference type="EMBL" id="KAK9762519.1"/>
    </source>
</evidence>
<evidence type="ECO:0000313" key="3">
    <source>
        <dbReference type="Proteomes" id="UP001479436"/>
    </source>
</evidence>
<dbReference type="Proteomes" id="UP001479436">
    <property type="component" value="Unassembled WGS sequence"/>
</dbReference>
<dbReference type="InterPro" id="IPR014001">
    <property type="entry name" value="Helicase_ATP-bd"/>
</dbReference>
<dbReference type="InterPro" id="IPR011545">
    <property type="entry name" value="DEAD/DEAH_box_helicase_dom"/>
</dbReference>
<protein>
    <recommendedName>
        <fullName evidence="1">Helicase ATP-binding domain-containing protein</fullName>
    </recommendedName>
</protein>
<dbReference type="InterPro" id="IPR027417">
    <property type="entry name" value="P-loop_NTPase"/>
</dbReference>
<gene>
    <name evidence="2" type="ORF">K7432_011669</name>
</gene>
<name>A0ABR2WM06_9FUNG</name>
<sequence>MSQRQTLLTYEHKQAIIDAVKEYSVLVIAGEAGSGKTTQIPQYILEEMPELDKIGVTQTKHKAAVTAATRVSEEQNTELGTVVGYTIRGEDRTNSSTRLKYLTDGALLREATLDPLFKSYSAVVIDQAHERTQETEDLLELLKKAHVTRPELKILIISDTLDATARLTEFFNDCTIFTIPGKN</sequence>
<comment type="caution">
    <text evidence="2">The sequence shown here is derived from an EMBL/GenBank/DDBJ whole genome shotgun (WGS) entry which is preliminary data.</text>
</comment>
<evidence type="ECO:0000259" key="1">
    <source>
        <dbReference type="PROSITE" id="PS51192"/>
    </source>
</evidence>
<reference evidence="2 3" key="1">
    <citation type="submission" date="2023-04" db="EMBL/GenBank/DDBJ databases">
        <title>Genome of Basidiobolus ranarum AG-B5.</title>
        <authorList>
            <person name="Stajich J.E."/>
            <person name="Carter-House D."/>
            <person name="Gryganskyi A."/>
        </authorList>
    </citation>
    <scope>NUCLEOTIDE SEQUENCE [LARGE SCALE GENOMIC DNA]</scope>
    <source>
        <strain evidence="2 3">AG-B5</strain>
    </source>
</reference>
<dbReference type="PROSITE" id="PS51192">
    <property type="entry name" value="HELICASE_ATP_BIND_1"/>
    <property type="match status" value="1"/>
</dbReference>
<accession>A0ABR2WM06</accession>
<dbReference type="SUPFAM" id="SSF52540">
    <property type="entry name" value="P-loop containing nucleoside triphosphate hydrolases"/>
    <property type="match status" value="1"/>
</dbReference>
<organism evidence="2 3">
    <name type="scientific">Basidiobolus ranarum</name>
    <dbReference type="NCBI Taxonomy" id="34480"/>
    <lineage>
        <taxon>Eukaryota</taxon>
        <taxon>Fungi</taxon>
        <taxon>Fungi incertae sedis</taxon>
        <taxon>Zoopagomycota</taxon>
        <taxon>Entomophthoromycotina</taxon>
        <taxon>Basidiobolomycetes</taxon>
        <taxon>Basidiobolales</taxon>
        <taxon>Basidiobolaceae</taxon>
        <taxon>Basidiobolus</taxon>
    </lineage>
</organism>
<dbReference type="SMART" id="SM00487">
    <property type="entry name" value="DEXDc"/>
    <property type="match status" value="1"/>
</dbReference>
<dbReference type="Gene3D" id="3.40.50.300">
    <property type="entry name" value="P-loop containing nucleotide triphosphate hydrolases"/>
    <property type="match status" value="1"/>
</dbReference>